<comment type="caution">
    <text evidence="1">The sequence shown here is derived from an EMBL/GenBank/DDBJ whole genome shotgun (WGS) entry which is preliminary data.</text>
</comment>
<name>A0A7X1ZA47_9LACT</name>
<evidence type="ECO:0000313" key="1">
    <source>
        <dbReference type="EMBL" id="MQW40676.1"/>
    </source>
</evidence>
<dbReference type="AlphaFoldDB" id="A0A7X1ZA47"/>
<protein>
    <submittedName>
        <fullName evidence="1">Uncharacterized protein</fullName>
    </submittedName>
</protein>
<reference evidence="1 2" key="1">
    <citation type="submission" date="2019-10" db="EMBL/GenBank/DDBJ databases">
        <authorList>
            <person name="Dong K."/>
        </authorList>
    </citation>
    <scope>NUCLEOTIDE SEQUENCE [LARGE SCALE GENOMIC DNA]</scope>
    <source>
        <strain evidence="1 2">DSM 28960</strain>
    </source>
</reference>
<gene>
    <name evidence="1" type="ORF">GHI93_12210</name>
</gene>
<evidence type="ECO:0000313" key="2">
    <source>
        <dbReference type="Proteomes" id="UP000439550"/>
    </source>
</evidence>
<organism evidence="1 2">
    <name type="scientific">Lactococcus hircilactis</name>
    <dbReference type="NCBI Taxonomy" id="1494462"/>
    <lineage>
        <taxon>Bacteria</taxon>
        <taxon>Bacillati</taxon>
        <taxon>Bacillota</taxon>
        <taxon>Bacilli</taxon>
        <taxon>Lactobacillales</taxon>
        <taxon>Streptococcaceae</taxon>
        <taxon>Lactococcus</taxon>
    </lineage>
</organism>
<dbReference type="Proteomes" id="UP000439550">
    <property type="component" value="Unassembled WGS sequence"/>
</dbReference>
<accession>A0A7X1ZA47</accession>
<proteinExistence type="predicted"/>
<keyword evidence="2" id="KW-1185">Reference proteome</keyword>
<sequence length="97" mass="10974">MLLLSQIISDLQGTIDIYGEDFNVIAIYSHHNNRITGFCDASCDSTFGKSASKSYAHYHFQLLKDGQMFINQTKIELMPAKTLLTLLCEQQNINSVR</sequence>
<dbReference type="RefSeq" id="WP_153497291.1">
    <property type="nucleotide sequence ID" value="NZ_CAXYUY010000031.1"/>
</dbReference>
<dbReference type="EMBL" id="WITJ01000028">
    <property type="protein sequence ID" value="MQW40676.1"/>
    <property type="molecule type" value="Genomic_DNA"/>
</dbReference>